<comment type="caution">
    <text evidence="2">The sequence shown here is derived from an EMBL/GenBank/DDBJ whole genome shotgun (WGS) entry which is preliminary data.</text>
</comment>
<accession>A0ABN9UF60</accession>
<protein>
    <submittedName>
        <fullName evidence="2">Uncharacterized protein</fullName>
    </submittedName>
</protein>
<sequence>MGQHTMKLLPAVPTRSSVVPDRLKLLDRTRLSRRLFSLAAAMARGNVILPETLRETLGDAVGDESINFGEALAHADGMKPHFHAGLPRGHVGQEGLSQIADLPAAPMNVHAGTKISYFGDLLMNQAYGEITGTDGKTVGVLTDWKDPQGQPCRLDVVKDLATKSNFSGLPPPFDLKSQPGGPYVMQIFVVGAGDGKVNIFKGVDLKGQFLKMANCEPMCHGTGVVYQYGNQYRAGRNAICYLLEKLGGLQIRFSALTATAKPAKRTTEWDKKQEGYRYIEKKGPNSNNRNQFMEFADKEINDPQSKIYGWEESRVVQALRNHASGRINAKRLSVWVLTLKGFEPWFINEVLVKILPTLRRNGVLWIGKTRVGKSTASKTLAFLMSMIEIDALGGDDREGAPEPSIVAAKHFDFFKGEPVERVLPAVFDDGDLHKQDASVLKAFLNPSEEDSTLWARWGSSTFAPGASRQAVNNSYDNALEKRLVAEWRQGKAMEITIQQFMTLIAPSLKQITEEEDMKALLARSHVVVTTDARVYFRLASDEFPEDGVVPFYTYSKKSKPDLFNYSPEARACFGRYKDDPTSPNNYPSDFKEKAEWSLNFAKRLMRGEDVPTVSITRGASLFGQPVHSVQPAVVPPPVGGSGSGAASSSGLSGPSAVAGTGCAGELSNVGAAEQQAIYAAMQEQFFEGNKKDSGALVDLMSPPRKRLATGARAPFGCGGELGDVDLAEQAAIYEQIQQAFFNRNQVDSGTQMDLTTPPRQRPDTAGDDFDLQAELERHLDMEEELERQLAEEACNQAAEDAAGQGDATEE</sequence>
<feature type="compositionally biased region" description="Low complexity" evidence="1">
    <location>
        <begin position="791"/>
        <end position="810"/>
    </location>
</feature>
<gene>
    <name evidence="2" type="ORF">PCOR1329_LOCUS48056</name>
</gene>
<feature type="region of interest" description="Disordered" evidence="1">
    <location>
        <begin position="785"/>
        <end position="810"/>
    </location>
</feature>
<keyword evidence="3" id="KW-1185">Reference proteome</keyword>
<organism evidence="2 3">
    <name type="scientific">Prorocentrum cordatum</name>
    <dbReference type="NCBI Taxonomy" id="2364126"/>
    <lineage>
        <taxon>Eukaryota</taxon>
        <taxon>Sar</taxon>
        <taxon>Alveolata</taxon>
        <taxon>Dinophyceae</taxon>
        <taxon>Prorocentrales</taxon>
        <taxon>Prorocentraceae</taxon>
        <taxon>Prorocentrum</taxon>
    </lineage>
</organism>
<proteinExistence type="predicted"/>
<dbReference type="Proteomes" id="UP001189429">
    <property type="component" value="Unassembled WGS sequence"/>
</dbReference>
<evidence type="ECO:0000313" key="3">
    <source>
        <dbReference type="Proteomes" id="UP001189429"/>
    </source>
</evidence>
<evidence type="ECO:0000313" key="2">
    <source>
        <dbReference type="EMBL" id="CAK0858192.1"/>
    </source>
</evidence>
<feature type="region of interest" description="Disordered" evidence="1">
    <location>
        <begin position="747"/>
        <end position="768"/>
    </location>
</feature>
<reference evidence="2" key="1">
    <citation type="submission" date="2023-10" db="EMBL/GenBank/DDBJ databases">
        <authorList>
            <person name="Chen Y."/>
            <person name="Shah S."/>
            <person name="Dougan E. K."/>
            <person name="Thang M."/>
            <person name="Chan C."/>
        </authorList>
    </citation>
    <scope>NUCLEOTIDE SEQUENCE [LARGE SCALE GENOMIC DNA]</scope>
</reference>
<dbReference type="EMBL" id="CAUYUJ010015798">
    <property type="protein sequence ID" value="CAK0858192.1"/>
    <property type="molecule type" value="Genomic_DNA"/>
</dbReference>
<name>A0ABN9UF60_9DINO</name>
<evidence type="ECO:0000256" key="1">
    <source>
        <dbReference type="SAM" id="MobiDB-lite"/>
    </source>
</evidence>
<feature type="compositionally biased region" description="Polar residues" evidence="1">
    <location>
        <begin position="747"/>
        <end position="758"/>
    </location>
</feature>